<comment type="caution">
    <text evidence="3">The sequence shown here is derived from an EMBL/GenBank/DDBJ whole genome shotgun (WGS) entry which is preliminary data.</text>
</comment>
<evidence type="ECO:0000313" key="3">
    <source>
        <dbReference type="EMBL" id="MDQ0313711.1"/>
    </source>
</evidence>
<organism evidence="3 4">
    <name type="scientific">Amorphus orientalis</name>
    <dbReference type="NCBI Taxonomy" id="649198"/>
    <lineage>
        <taxon>Bacteria</taxon>
        <taxon>Pseudomonadati</taxon>
        <taxon>Pseudomonadota</taxon>
        <taxon>Alphaproteobacteria</taxon>
        <taxon>Hyphomicrobiales</taxon>
        <taxon>Amorphaceae</taxon>
        <taxon>Amorphus</taxon>
    </lineage>
</organism>
<feature type="chain" id="PRO_5042030396" evidence="2">
    <location>
        <begin position="24"/>
        <end position="103"/>
    </location>
</feature>
<reference evidence="3" key="1">
    <citation type="submission" date="2023-07" db="EMBL/GenBank/DDBJ databases">
        <title>Genomic Encyclopedia of Type Strains, Phase IV (KMG-IV): sequencing the most valuable type-strain genomes for metagenomic binning, comparative biology and taxonomic classification.</title>
        <authorList>
            <person name="Goeker M."/>
        </authorList>
    </citation>
    <scope>NUCLEOTIDE SEQUENCE</scope>
    <source>
        <strain evidence="3">DSM 21202</strain>
    </source>
</reference>
<accession>A0AAE3VKG3</accession>
<keyword evidence="4" id="KW-1185">Reference proteome</keyword>
<feature type="region of interest" description="Disordered" evidence="1">
    <location>
        <begin position="62"/>
        <end position="94"/>
    </location>
</feature>
<proteinExistence type="predicted"/>
<dbReference type="RefSeq" id="WP_306883508.1">
    <property type="nucleotide sequence ID" value="NZ_JAUSUL010000001.1"/>
</dbReference>
<evidence type="ECO:0000256" key="1">
    <source>
        <dbReference type="SAM" id="MobiDB-lite"/>
    </source>
</evidence>
<dbReference type="AlphaFoldDB" id="A0AAE3VKG3"/>
<keyword evidence="2" id="KW-0732">Signal</keyword>
<name>A0AAE3VKG3_9HYPH</name>
<feature type="signal peptide" evidence="2">
    <location>
        <begin position="1"/>
        <end position="23"/>
    </location>
</feature>
<evidence type="ECO:0000313" key="4">
    <source>
        <dbReference type="Proteomes" id="UP001229244"/>
    </source>
</evidence>
<gene>
    <name evidence="3" type="ORF">J2S73_000148</name>
</gene>
<evidence type="ECO:0000256" key="2">
    <source>
        <dbReference type="SAM" id="SignalP"/>
    </source>
</evidence>
<dbReference type="EMBL" id="JAUSUL010000001">
    <property type="protein sequence ID" value="MDQ0313711.1"/>
    <property type="molecule type" value="Genomic_DNA"/>
</dbReference>
<protein>
    <submittedName>
        <fullName evidence="3">Uncharacterized protein</fullName>
    </submittedName>
</protein>
<dbReference type="Proteomes" id="UP001229244">
    <property type="component" value="Unassembled WGS sequence"/>
</dbReference>
<sequence length="103" mass="10628">MTRSMAAAALVLMTVAPIAPGLAQSTPEITVTPDGGYGYPGPYGRNLPGVYMTTNSGLPISPDINSGKLKTPNLDEPVNGYTYDQPHGPVDGWNGAIGPGIPF</sequence>